<dbReference type="InterPro" id="IPR001660">
    <property type="entry name" value="SAM"/>
</dbReference>
<dbReference type="InterPro" id="IPR036028">
    <property type="entry name" value="SH3-like_dom_sf"/>
</dbReference>
<dbReference type="PROSITE" id="PS50297">
    <property type="entry name" value="ANK_REP_REGION"/>
    <property type="match status" value="1"/>
</dbReference>
<evidence type="ECO:0000259" key="5">
    <source>
        <dbReference type="PROSITE" id="PS50105"/>
    </source>
</evidence>
<dbReference type="SUPFAM" id="SSF50044">
    <property type="entry name" value="SH3-domain"/>
    <property type="match status" value="1"/>
</dbReference>
<dbReference type="InterPro" id="IPR033635">
    <property type="entry name" value="ANKS1/Caskin"/>
</dbReference>
<dbReference type="InterPro" id="IPR013761">
    <property type="entry name" value="SAM/pointed_sf"/>
</dbReference>
<keyword evidence="2 3" id="KW-0040">ANK repeat</keyword>
<dbReference type="SMART" id="SM00248">
    <property type="entry name" value="ANK"/>
    <property type="match status" value="4"/>
</dbReference>
<evidence type="ECO:0000256" key="3">
    <source>
        <dbReference type="PROSITE-ProRule" id="PRU00023"/>
    </source>
</evidence>
<feature type="compositionally biased region" description="Low complexity" evidence="4">
    <location>
        <begin position="392"/>
        <end position="401"/>
    </location>
</feature>
<feature type="domain" description="SAM" evidence="5">
    <location>
        <begin position="551"/>
        <end position="611"/>
    </location>
</feature>
<dbReference type="InterPro" id="IPR036770">
    <property type="entry name" value="Ankyrin_rpt-contain_sf"/>
</dbReference>
<feature type="compositionally biased region" description="Polar residues" evidence="4">
    <location>
        <begin position="305"/>
        <end position="322"/>
    </location>
</feature>
<feature type="compositionally biased region" description="Pro residues" evidence="4">
    <location>
        <begin position="706"/>
        <end position="723"/>
    </location>
</feature>
<name>A0A1I8GLM9_9PLAT</name>
<dbReference type="PANTHER" id="PTHR24174">
    <property type="entry name" value="ANKYRIN REPEAT AND STERILE ALPHA MOTIF DOMAIN-CONTAINING PROTEIN 1"/>
    <property type="match status" value="1"/>
</dbReference>
<dbReference type="Gene3D" id="1.25.40.20">
    <property type="entry name" value="Ankyrin repeat-containing domain"/>
    <property type="match status" value="2"/>
</dbReference>
<feature type="compositionally biased region" description="Polar residues" evidence="4">
    <location>
        <begin position="675"/>
        <end position="688"/>
    </location>
</feature>
<evidence type="ECO:0000313" key="7">
    <source>
        <dbReference type="WBParaSite" id="maker-uti_cns_0002291-snap-gene-0.9-mRNA-1"/>
    </source>
</evidence>
<dbReference type="PROSITE" id="PS50105">
    <property type="entry name" value="SAM_DOMAIN"/>
    <property type="match status" value="1"/>
</dbReference>
<feature type="compositionally biased region" description="Polar residues" evidence="4">
    <location>
        <begin position="415"/>
        <end position="443"/>
    </location>
</feature>
<protein>
    <submittedName>
        <fullName evidence="7">SAM domain-containing protein</fullName>
    </submittedName>
</protein>
<dbReference type="Gene3D" id="2.30.30.40">
    <property type="entry name" value="SH3 Domains"/>
    <property type="match status" value="1"/>
</dbReference>
<evidence type="ECO:0000256" key="2">
    <source>
        <dbReference type="ARBA" id="ARBA00023043"/>
    </source>
</evidence>
<feature type="region of interest" description="Disordered" evidence="4">
    <location>
        <begin position="702"/>
        <end position="752"/>
    </location>
</feature>
<dbReference type="Pfam" id="PF00536">
    <property type="entry name" value="SAM_1"/>
    <property type="match status" value="2"/>
</dbReference>
<evidence type="ECO:0000256" key="4">
    <source>
        <dbReference type="SAM" id="MobiDB-lite"/>
    </source>
</evidence>
<dbReference type="PANTHER" id="PTHR24174:SF16">
    <property type="entry name" value="CASKIN-2"/>
    <property type="match status" value="1"/>
</dbReference>
<dbReference type="Proteomes" id="UP000095280">
    <property type="component" value="Unplaced"/>
</dbReference>
<keyword evidence="6" id="KW-1185">Reference proteome</keyword>
<dbReference type="SMART" id="SM00454">
    <property type="entry name" value="SAM"/>
    <property type="match status" value="2"/>
</dbReference>
<dbReference type="InterPro" id="IPR002110">
    <property type="entry name" value="Ankyrin_rpt"/>
</dbReference>
<keyword evidence="1" id="KW-0677">Repeat</keyword>
<dbReference type="WBParaSite" id="maker-uti_cns_0002291-snap-gene-0.9-mRNA-1">
    <property type="protein sequence ID" value="maker-uti_cns_0002291-snap-gene-0.9-mRNA-1"/>
    <property type="gene ID" value="maker-uti_cns_0002291-snap-gene-0.9"/>
</dbReference>
<accession>A0A1I8GLM9</accession>
<sequence>LRPLHVASFQGHFEAVHLLLKWHSCVNSVALGALTPLHLACQAGHYDVVKLLLCNNANPMLRADDGRSAFDVACEFGRYTIVQLLMSLKSVTGLLFEDAEYFPQHSPHRSAASEQQGYRRPPSCLHLAAKNGHTDVLRLLLSQPGVNVNRVTEQGSCLHMTAFYGHVEATKLLLEKKQEKIMDHQLDLSSLPPPPPEFFLDNFDNDEEFIFSNSNCKDYNCTIKQGIDPGLTNAHGRTAKEVIARDTPFARELHQILYERISAVAAVATRDFCNLADPRSIAFRAGEHLTVLERTNGDTWKGYSTPASNAAVSPTSGSNNRNSAASLDSGRSSSHTATSSDTRSAVALTASGPSGPAGPAGANSSTGSAAAAAAASAGTMCSRVLNSATNTPRSAAAPAAANGSVDSGLGPHRQSMVSTCSSGSLGSLPDDNSSAASVSSGELQYQQQQQHGWLREDWRSLTSSQQLHRFLDWCQLACYHRSIEEAGYDLATLVRCTPEDLNAAGVTNPRHRKRLRSDLARLGQAMQAGQAPGGLPDPIEDAACLTADAALTELCCRLGLPDTASACLRRAGFQLVRDLGQMAWEDLEEIGINRLGHQKKLMLVIDRLRRPRHGPESDQNQPDQQQGTLRRQSAKSTVSCGTCTSSDSIAVQPDPFLAAAESQQQPPQSPPQPSCHSRSFSGSGAAQQSVKLLGRPIPVAVLEVPPQQPPPTPQRGAPPPPPKRVTSVRRCSGDAGSVTPCASPSTTPRHQAARPPAYENAAALADSPALARLGAAASAMPFANEDCGTIRHKPASASIAAAVASPQFGRAALFQQHRQHQHQLHHQLQHLPASPAFARYEE</sequence>
<proteinExistence type="predicted"/>
<feature type="repeat" description="ANK" evidence="3">
    <location>
        <begin position="32"/>
        <end position="64"/>
    </location>
</feature>
<reference evidence="7" key="1">
    <citation type="submission" date="2016-11" db="UniProtKB">
        <authorList>
            <consortium name="WormBaseParasite"/>
        </authorList>
    </citation>
    <scope>IDENTIFICATION</scope>
</reference>
<feature type="region of interest" description="Disordered" evidence="4">
    <location>
        <begin position="392"/>
        <end position="444"/>
    </location>
</feature>
<feature type="compositionally biased region" description="Polar residues" evidence="4">
    <location>
        <begin position="617"/>
        <end position="640"/>
    </location>
</feature>
<dbReference type="PROSITE" id="PS50088">
    <property type="entry name" value="ANK_REPEAT"/>
    <property type="match status" value="1"/>
</dbReference>
<evidence type="ECO:0000313" key="6">
    <source>
        <dbReference type="Proteomes" id="UP000095280"/>
    </source>
</evidence>
<dbReference type="SUPFAM" id="SSF47769">
    <property type="entry name" value="SAM/Pointed domain"/>
    <property type="match status" value="2"/>
</dbReference>
<feature type="region of interest" description="Disordered" evidence="4">
    <location>
        <begin position="611"/>
        <end position="640"/>
    </location>
</feature>
<dbReference type="Gene3D" id="1.10.150.50">
    <property type="entry name" value="Transcription Factor, Ets-1"/>
    <property type="match status" value="2"/>
</dbReference>
<feature type="region of interest" description="Disordered" evidence="4">
    <location>
        <begin position="297"/>
        <end position="366"/>
    </location>
</feature>
<feature type="compositionally biased region" description="Low complexity" evidence="4">
    <location>
        <begin position="323"/>
        <end position="366"/>
    </location>
</feature>
<dbReference type="Pfam" id="PF12796">
    <property type="entry name" value="Ank_2"/>
    <property type="match status" value="2"/>
</dbReference>
<dbReference type="AlphaFoldDB" id="A0A1I8GLM9"/>
<organism evidence="6 7">
    <name type="scientific">Macrostomum lignano</name>
    <dbReference type="NCBI Taxonomy" id="282301"/>
    <lineage>
        <taxon>Eukaryota</taxon>
        <taxon>Metazoa</taxon>
        <taxon>Spiralia</taxon>
        <taxon>Lophotrochozoa</taxon>
        <taxon>Platyhelminthes</taxon>
        <taxon>Rhabditophora</taxon>
        <taxon>Macrostomorpha</taxon>
        <taxon>Macrostomida</taxon>
        <taxon>Macrostomidae</taxon>
        <taxon>Macrostomum</taxon>
    </lineage>
</organism>
<feature type="compositionally biased region" description="Polar residues" evidence="4">
    <location>
        <begin position="740"/>
        <end position="749"/>
    </location>
</feature>
<evidence type="ECO:0000256" key="1">
    <source>
        <dbReference type="ARBA" id="ARBA00022737"/>
    </source>
</evidence>
<feature type="region of interest" description="Disordered" evidence="4">
    <location>
        <begin position="659"/>
        <end position="688"/>
    </location>
</feature>
<dbReference type="SUPFAM" id="SSF48403">
    <property type="entry name" value="Ankyrin repeat"/>
    <property type="match status" value="1"/>
</dbReference>